<dbReference type="AlphaFoldDB" id="A0A1V2UJ92"/>
<evidence type="ECO:0000313" key="2">
    <source>
        <dbReference type="EMBL" id="ONN43458.1"/>
    </source>
</evidence>
<feature type="signal peptide" evidence="1">
    <location>
        <begin position="1"/>
        <end position="24"/>
    </location>
</feature>
<proteinExistence type="predicted"/>
<evidence type="ECO:0000313" key="3">
    <source>
        <dbReference type="Proteomes" id="UP000189299"/>
    </source>
</evidence>
<comment type="caution">
    <text evidence="2">The sequence shown here is derived from an EMBL/GenBank/DDBJ whole genome shotgun (WGS) entry which is preliminary data.</text>
</comment>
<dbReference type="RefSeq" id="WP_062805132.1">
    <property type="nucleotide sequence ID" value="NZ_CABMMO010000005.1"/>
</dbReference>
<dbReference type="Proteomes" id="UP000189299">
    <property type="component" value="Unassembled WGS sequence"/>
</dbReference>
<gene>
    <name evidence="2" type="ORF">BTN92_06375</name>
</gene>
<accession>A0A1V2UJ92</accession>
<name>A0A1V2UJ92_ENTMU</name>
<dbReference type="STRING" id="53346.A5802_001233"/>
<organism evidence="2 3">
    <name type="scientific">Enterococcus mundtii</name>
    <dbReference type="NCBI Taxonomy" id="53346"/>
    <lineage>
        <taxon>Bacteria</taxon>
        <taxon>Bacillati</taxon>
        <taxon>Bacillota</taxon>
        <taxon>Bacilli</taxon>
        <taxon>Lactobacillales</taxon>
        <taxon>Enterococcaceae</taxon>
        <taxon>Enterococcus</taxon>
    </lineage>
</organism>
<reference evidence="2 3" key="1">
    <citation type="submission" date="2016-12" db="EMBL/GenBank/DDBJ databases">
        <authorList>
            <person name="Song W.-J."/>
            <person name="Kurnit D.M."/>
        </authorList>
    </citation>
    <scope>NUCLEOTIDE SEQUENCE [LARGE SCALE GENOMIC DNA]</scope>
    <source>
        <strain evidence="2 3">CGB1038-1_S1</strain>
    </source>
</reference>
<sequence>MRMRCLLISSALMLLFVGSYNVKESCLNDLTDKNADFSGIIDAADLSSLEYWVDEVIYGKGVRDLELKLKLQDIKKNKDCTFLRQLSERDVIINVDGDRWLQDTVSNSRKVYVYLTKERRFVGSGPIKELPIESIQAVRFEHTKKSN</sequence>
<protein>
    <submittedName>
        <fullName evidence="2">Uncharacterized protein</fullName>
    </submittedName>
</protein>
<feature type="chain" id="PRO_5010718591" evidence="1">
    <location>
        <begin position="25"/>
        <end position="147"/>
    </location>
</feature>
<evidence type="ECO:0000256" key="1">
    <source>
        <dbReference type="SAM" id="SignalP"/>
    </source>
</evidence>
<dbReference type="EMBL" id="MSTR01000005">
    <property type="protein sequence ID" value="ONN43458.1"/>
    <property type="molecule type" value="Genomic_DNA"/>
</dbReference>
<keyword evidence="1" id="KW-0732">Signal</keyword>